<keyword evidence="4" id="KW-0800">Toxin</keyword>
<evidence type="ECO:0000256" key="2">
    <source>
        <dbReference type="ARBA" id="ARBA00009228"/>
    </source>
</evidence>
<evidence type="ECO:0000256" key="1">
    <source>
        <dbReference type="ARBA" id="ARBA00004613"/>
    </source>
</evidence>
<feature type="chain" id="PRO_5003158998" evidence="10">
    <location>
        <begin position="21"/>
        <end position="255"/>
    </location>
</feature>
<comment type="subcellular location">
    <subcellularLocation>
        <location evidence="1">Secreted</location>
    </subcellularLocation>
</comment>
<accession>E2E4I1</accession>
<evidence type="ECO:0000313" key="12">
    <source>
        <dbReference type="EMBL" id="ADK39262.1"/>
    </source>
</evidence>
<evidence type="ECO:0000256" key="10">
    <source>
        <dbReference type="SAM" id="SignalP"/>
    </source>
</evidence>
<dbReference type="InterPro" id="IPR009003">
    <property type="entry name" value="Peptidase_S1_PA"/>
</dbReference>
<sequence length="255" mass="27874">MEPTKWLPVLLLLLPSFGSAFKKRVIGGQECDETSHPWLVRIVSPKGFLCSAVLLNHKWLLSAAHCFESGEFRLRLGTHSHRVRKGHEQRRTSASLICYPNTNTSTNISDCSFDNDIMLIKLNEPVTYNEYISPISLPTSPVSLGTKCTVMGWGTTTSPLFTMPEVPQCVDILVFATSACGAAYNWWSMTDAMICAGVLEGGRDSCKGDSGGPLVCDGELQGIVSFGGSPCAQPNEPAVYVKVHSYLNWIQSIIQ</sequence>
<dbReference type="PANTHER" id="PTHR24264:SF15">
    <property type="entry name" value="RIKEN CDNA 2210010C04 GENE"/>
    <property type="match status" value="1"/>
</dbReference>
<evidence type="ECO:0000256" key="9">
    <source>
        <dbReference type="RuleBase" id="RU363034"/>
    </source>
</evidence>
<dbReference type="PROSITE" id="PS00135">
    <property type="entry name" value="TRYPSIN_SER"/>
    <property type="match status" value="1"/>
</dbReference>
<dbReference type="CDD" id="cd00190">
    <property type="entry name" value="Tryp_SPc"/>
    <property type="match status" value="1"/>
</dbReference>
<dbReference type="GO" id="GO:0004252">
    <property type="term" value="F:serine-type endopeptidase activity"/>
    <property type="evidence" value="ECO:0007669"/>
    <property type="project" value="InterPro"/>
</dbReference>
<dbReference type="InterPro" id="IPR050127">
    <property type="entry name" value="Serine_Proteases_S1"/>
</dbReference>
<comment type="similarity">
    <text evidence="2">Belongs to the peptidase S1 family. Snake venom subfamily.</text>
</comment>
<keyword evidence="8" id="KW-1015">Disulfide bond</keyword>
<dbReference type="InterPro" id="IPR033116">
    <property type="entry name" value="TRYPSIN_SER"/>
</dbReference>
<reference evidence="12" key="1">
    <citation type="journal article" date="2010" name="Mol. Cell. Proteomics">
        <title>Functional and structural diversification of the Anguimorpha lizard venom system.</title>
        <authorList>
            <person name="Fry B.G."/>
            <person name="Winter K."/>
            <person name="Norman J.A."/>
            <person name="Roelants K."/>
            <person name="Nabuurs R.J."/>
            <person name="van Osch M.J."/>
            <person name="Teeuwisse W.M."/>
            <person name="van der Weerd L."/>
            <person name="McNaughtan J.E."/>
            <person name="Kwok H.F."/>
            <person name="Scheib H."/>
            <person name="Greisman L."/>
            <person name="Kochva E."/>
            <person name="Miller L.J."/>
            <person name="Gao F."/>
            <person name="Karas J."/>
            <person name="Scanlon D."/>
            <person name="Lin F."/>
            <person name="Kuruppu S."/>
            <person name="Shaw C."/>
            <person name="Wong L."/>
            <person name="Hodgson W.C."/>
        </authorList>
    </citation>
    <scope>NUCLEOTIDE SEQUENCE</scope>
    <source>
        <strain evidence="12">CWAR_CL2Ct2</strain>
        <tissue evidence="12">Mandibular venom gland</tissue>
    </source>
</reference>
<dbReference type="PROSITE" id="PS50240">
    <property type="entry name" value="TRYPSIN_DOM"/>
    <property type="match status" value="1"/>
</dbReference>
<dbReference type="PANTHER" id="PTHR24264">
    <property type="entry name" value="TRYPSIN-RELATED"/>
    <property type="match status" value="1"/>
</dbReference>
<dbReference type="PROSITE" id="PS00134">
    <property type="entry name" value="TRYPSIN_HIS"/>
    <property type="match status" value="1"/>
</dbReference>
<protein>
    <submittedName>
        <fullName evidence="12">Kallikrein-Cwar2</fullName>
    </submittedName>
</protein>
<name>E2E4I1_CARWR</name>
<dbReference type="GO" id="GO:0005615">
    <property type="term" value="C:extracellular space"/>
    <property type="evidence" value="ECO:0007669"/>
    <property type="project" value="TreeGrafter"/>
</dbReference>
<feature type="domain" description="Peptidase S1" evidence="11">
    <location>
        <begin position="25"/>
        <end position="255"/>
    </location>
</feature>
<keyword evidence="7 9" id="KW-0720">Serine protease</keyword>
<dbReference type="Gene3D" id="2.40.10.10">
    <property type="entry name" value="Trypsin-like serine proteases"/>
    <property type="match status" value="2"/>
</dbReference>
<proteinExistence type="evidence at transcript level"/>
<organism evidence="12">
    <name type="scientific">Caribicus warreni</name>
    <name type="common">Haitian giant galliwasp</name>
    <name type="synonym">Celestus warreni</name>
    <dbReference type="NCBI Taxonomy" id="865857"/>
    <lineage>
        <taxon>Eukaryota</taxon>
        <taxon>Metazoa</taxon>
        <taxon>Chordata</taxon>
        <taxon>Craniata</taxon>
        <taxon>Vertebrata</taxon>
        <taxon>Euteleostomi</taxon>
        <taxon>Lepidosauria</taxon>
        <taxon>Squamata</taxon>
        <taxon>Bifurcata</taxon>
        <taxon>Unidentata</taxon>
        <taxon>Episquamata</taxon>
        <taxon>Toxicofera</taxon>
        <taxon>Anguimorpha</taxon>
        <taxon>Diploglossidae</taxon>
        <taxon>Caribicus</taxon>
    </lineage>
</organism>
<dbReference type="FunFam" id="2.40.10.10:FF:000010">
    <property type="entry name" value="Kallikrein related peptidase 11"/>
    <property type="match status" value="1"/>
</dbReference>
<evidence type="ECO:0000256" key="7">
    <source>
        <dbReference type="ARBA" id="ARBA00022825"/>
    </source>
</evidence>
<dbReference type="AlphaFoldDB" id="E2E4I1"/>
<dbReference type="InterPro" id="IPR001254">
    <property type="entry name" value="Trypsin_dom"/>
</dbReference>
<feature type="signal peptide" evidence="10">
    <location>
        <begin position="1"/>
        <end position="20"/>
    </location>
</feature>
<evidence type="ECO:0000256" key="6">
    <source>
        <dbReference type="ARBA" id="ARBA00022801"/>
    </source>
</evidence>
<dbReference type="PRINTS" id="PR00722">
    <property type="entry name" value="CHYMOTRYPSIN"/>
</dbReference>
<evidence type="ECO:0000256" key="4">
    <source>
        <dbReference type="ARBA" id="ARBA00022656"/>
    </source>
</evidence>
<evidence type="ECO:0000256" key="8">
    <source>
        <dbReference type="ARBA" id="ARBA00023157"/>
    </source>
</evidence>
<keyword evidence="6 9" id="KW-0378">Hydrolase</keyword>
<dbReference type="MEROPS" id="S01.481"/>
<dbReference type="GO" id="GO:0090729">
    <property type="term" value="F:toxin activity"/>
    <property type="evidence" value="ECO:0007669"/>
    <property type="project" value="UniProtKB-KW"/>
</dbReference>
<dbReference type="SUPFAM" id="SSF50494">
    <property type="entry name" value="Trypsin-like serine proteases"/>
    <property type="match status" value="1"/>
</dbReference>
<keyword evidence="5 9" id="KW-0645">Protease</keyword>
<dbReference type="InterPro" id="IPR018114">
    <property type="entry name" value="TRYPSIN_HIS"/>
</dbReference>
<dbReference type="EMBL" id="GU441498">
    <property type="protein sequence ID" value="ADK39262.1"/>
    <property type="molecule type" value="mRNA"/>
</dbReference>
<keyword evidence="3" id="KW-0964">Secreted</keyword>
<dbReference type="SMART" id="SM00020">
    <property type="entry name" value="Tryp_SPc"/>
    <property type="match status" value="1"/>
</dbReference>
<dbReference type="GO" id="GO:0006508">
    <property type="term" value="P:proteolysis"/>
    <property type="evidence" value="ECO:0007669"/>
    <property type="project" value="UniProtKB-KW"/>
</dbReference>
<dbReference type="InterPro" id="IPR001314">
    <property type="entry name" value="Peptidase_S1A"/>
</dbReference>
<evidence type="ECO:0000259" key="11">
    <source>
        <dbReference type="PROSITE" id="PS50240"/>
    </source>
</evidence>
<keyword evidence="10" id="KW-0732">Signal</keyword>
<dbReference type="Pfam" id="PF00089">
    <property type="entry name" value="Trypsin"/>
    <property type="match status" value="1"/>
</dbReference>
<dbReference type="InterPro" id="IPR043504">
    <property type="entry name" value="Peptidase_S1_PA_chymotrypsin"/>
</dbReference>
<evidence type="ECO:0000256" key="3">
    <source>
        <dbReference type="ARBA" id="ARBA00022525"/>
    </source>
</evidence>
<evidence type="ECO:0000256" key="5">
    <source>
        <dbReference type="ARBA" id="ARBA00022670"/>
    </source>
</evidence>